<accession>A0A6M3KV23</accession>
<dbReference type="EMBL" id="MT142557">
    <property type="protein sequence ID" value="QJA85148.1"/>
    <property type="molecule type" value="Genomic_DNA"/>
</dbReference>
<proteinExistence type="predicted"/>
<evidence type="ECO:0000313" key="1">
    <source>
        <dbReference type="EMBL" id="QJA85148.1"/>
    </source>
</evidence>
<gene>
    <name evidence="1" type="ORF">MM415B02269_0008</name>
</gene>
<sequence length="84" mass="9035">MAYTQTAAYGDMKGMAPSCHKDDDDYYYTQFGPARIFFGSGSPNALITIPIYSMGIAFDTATGQMYTCYGLAAASSSWTAIKSV</sequence>
<reference evidence="1" key="1">
    <citation type="submission" date="2020-03" db="EMBL/GenBank/DDBJ databases">
        <title>The deep terrestrial virosphere.</title>
        <authorList>
            <person name="Holmfeldt K."/>
            <person name="Nilsson E."/>
            <person name="Simone D."/>
            <person name="Lopez-Fernandez M."/>
            <person name="Wu X."/>
            <person name="de Brujin I."/>
            <person name="Lundin D."/>
            <person name="Andersson A."/>
            <person name="Bertilsson S."/>
            <person name="Dopson M."/>
        </authorList>
    </citation>
    <scope>NUCLEOTIDE SEQUENCE</scope>
    <source>
        <strain evidence="1">MM415B02269</strain>
    </source>
</reference>
<dbReference type="AlphaFoldDB" id="A0A6M3KV23"/>
<protein>
    <submittedName>
        <fullName evidence="1">Uncharacterized protein</fullName>
    </submittedName>
</protein>
<organism evidence="1">
    <name type="scientific">viral metagenome</name>
    <dbReference type="NCBI Taxonomy" id="1070528"/>
    <lineage>
        <taxon>unclassified sequences</taxon>
        <taxon>metagenomes</taxon>
        <taxon>organismal metagenomes</taxon>
    </lineage>
</organism>
<name>A0A6M3KV23_9ZZZZ</name>